<protein>
    <submittedName>
        <fullName evidence="2">Integrase, catalytic region, zinc finger, CCHC-type, peptidase aspartic, catalytic</fullName>
    </submittedName>
</protein>
<feature type="non-terminal residue" evidence="2">
    <location>
        <position position="1"/>
    </location>
</feature>
<feature type="compositionally biased region" description="Low complexity" evidence="1">
    <location>
        <begin position="148"/>
        <end position="160"/>
    </location>
</feature>
<organism evidence="2">
    <name type="scientific">Tanacetum cinerariifolium</name>
    <name type="common">Dalmatian daisy</name>
    <name type="synonym">Chrysanthemum cinerariifolium</name>
    <dbReference type="NCBI Taxonomy" id="118510"/>
    <lineage>
        <taxon>Eukaryota</taxon>
        <taxon>Viridiplantae</taxon>
        <taxon>Streptophyta</taxon>
        <taxon>Embryophyta</taxon>
        <taxon>Tracheophyta</taxon>
        <taxon>Spermatophyta</taxon>
        <taxon>Magnoliopsida</taxon>
        <taxon>eudicotyledons</taxon>
        <taxon>Gunneridae</taxon>
        <taxon>Pentapetalae</taxon>
        <taxon>asterids</taxon>
        <taxon>campanulids</taxon>
        <taxon>Asterales</taxon>
        <taxon>Asteraceae</taxon>
        <taxon>Asteroideae</taxon>
        <taxon>Anthemideae</taxon>
        <taxon>Anthemidinae</taxon>
        <taxon>Tanacetum</taxon>
    </lineage>
</organism>
<evidence type="ECO:0000256" key="1">
    <source>
        <dbReference type="SAM" id="MobiDB-lite"/>
    </source>
</evidence>
<dbReference type="EMBL" id="BKCJ011000067">
    <property type="protein sequence ID" value="GFC63914.1"/>
    <property type="molecule type" value="Genomic_DNA"/>
</dbReference>
<name>A0A699Q5P3_TANCI</name>
<reference evidence="2" key="1">
    <citation type="journal article" date="2019" name="Sci. Rep.">
        <title>Draft genome of Tanacetum cinerariifolium, the natural source of mosquito coil.</title>
        <authorList>
            <person name="Yamashiro T."/>
            <person name="Shiraishi A."/>
            <person name="Satake H."/>
            <person name="Nakayama K."/>
        </authorList>
    </citation>
    <scope>NUCLEOTIDE SEQUENCE</scope>
</reference>
<accession>A0A699Q5P3</accession>
<evidence type="ECO:0000313" key="2">
    <source>
        <dbReference type="EMBL" id="GFC63914.1"/>
    </source>
</evidence>
<proteinExistence type="predicted"/>
<sequence length="160" mass="18088">NAFDDDVDEQPVQDLALNVDNVFQADDCDAFDSDVDEASTTQTMFMANLSSADPVTDEAGPSYDSTFYLRMHLNSKFVNNMLPEWGRFVTTLKLNRGLRDSNYDQLYAYLKQHEIHAKENKMMLERFSQNTVDPLALMSNVSNQQRYSPSSSTSSSTTPC</sequence>
<gene>
    <name evidence="2" type="ORF">Tci_835884</name>
</gene>
<feature type="region of interest" description="Disordered" evidence="1">
    <location>
        <begin position="139"/>
        <end position="160"/>
    </location>
</feature>
<dbReference type="AlphaFoldDB" id="A0A699Q5P3"/>
<comment type="caution">
    <text evidence="2">The sequence shown here is derived from an EMBL/GenBank/DDBJ whole genome shotgun (WGS) entry which is preliminary data.</text>
</comment>